<evidence type="ECO:0000259" key="6">
    <source>
        <dbReference type="SMART" id="SM00864"/>
    </source>
</evidence>
<accession>A0A1F6C3D7</accession>
<dbReference type="GO" id="GO:0005525">
    <property type="term" value="F:GTP binding"/>
    <property type="evidence" value="ECO:0007669"/>
    <property type="project" value="UniProtKB-UniRule"/>
</dbReference>
<dbReference type="InterPro" id="IPR024757">
    <property type="entry name" value="FtsZ_C"/>
</dbReference>
<dbReference type="SUPFAM" id="SSF55307">
    <property type="entry name" value="Tubulin C-terminal domain-like"/>
    <property type="match status" value="1"/>
</dbReference>
<feature type="binding site" evidence="4">
    <location>
        <position position="146"/>
    </location>
    <ligand>
        <name>GTP</name>
        <dbReference type="ChEBI" id="CHEBI:37565"/>
    </ligand>
</feature>
<evidence type="ECO:0000256" key="3">
    <source>
        <dbReference type="ARBA" id="ARBA00023134"/>
    </source>
</evidence>
<evidence type="ECO:0000313" key="9">
    <source>
        <dbReference type="Proteomes" id="UP000176633"/>
    </source>
</evidence>
<evidence type="ECO:0000256" key="5">
    <source>
        <dbReference type="NCBIfam" id="TIGR00065"/>
    </source>
</evidence>
<name>A0A1F6C3D7_9BACT</name>
<dbReference type="InterPro" id="IPR008280">
    <property type="entry name" value="Tub_FtsZ_C"/>
</dbReference>
<keyword evidence="2 4" id="KW-0547">Nucleotide-binding</keyword>
<dbReference type="Gene3D" id="3.40.50.1440">
    <property type="entry name" value="Tubulin/FtsZ, GTPase domain"/>
    <property type="match status" value="1"/>
</dbReference>
<sequence length="378" mass="40430">MVKNKKISQGFTLANIKVVGVGGAGGHIITRMAQKEGIKNAEFIAINTDAQDLEHTQARKKIYIGKTLTKGLGAGMNPELGKQAAEENRSEISEALQGSDVIFITAGLGGGTGSFGSGVVADIAREMGALTIAVVTKPFAFEGAQRMKIAQEALAQLKTKVDTLVVIPNDRIFNIINKDTSIIKAFEFVDDILKNAVQAVTELIVSPGIINLDFADIKAVMKDAGPAIIGIGVVSGADRAAKAVDIAVNSPLLEASIDGAKGVLFSISGGRDLKMSEIQIIAKIISDTVDPGAKVIFGAYYDRRLPVKHLKVTIIATGFGFNNLPQTTKPVSLFSSRQSEVVVEFSESDNQKEEAIEEKIKITEKTEIPSFLRRKKHR</sequence>
<dbReference type="SMART" id="SM00864">
    <property type="entry name" value="Tubulin"/>
    <property type="match status" value="1"/>
</dbReference>
<dbReference type="PANTHER" id="PTHR30314">
    <property type="entry name" value="CELL DIVISION PROTEIN FTSZ-RELATED"/>
    <property type="match status" value="1"/>
</dbReference>
<dbReference type="PANTHER" id="PTHR30314:SF3">
    <property type="entry name" value="MITOCHONDRIAL DIVISION PROTEIN FSZA"/>
    <property type="match status" value="1"/>
</dbReference>
<keyword evidence="4" id="KW-0963">Cytoplasm</keyword>
<dbReference type="GO" id="GO:0003924">
    <property type="term" value="F:GTPase activity"/>
    <property type="evidence" value="ECO:0007669"/>
    <property type="project" value="UniProtKB-UniRule"/>
</dbReference>
<comment type="function">
    <text evidence="4">Essential cell division protein that forms a contractile ring structure (Z ring) at the future cell division site. The regulation of the ring assembly controls the timing and the location of cell division. One of the functions of the FtsZ ring is to recruit other cell division proteins to the septum to produce a new cell wall between the dividing cells. Binds GTP and shows GTPase activity.</text>
</comment>
<dbReference type="GO" id="GO:0043093">
    <property type="term" value="P:FtsZ-dependent cytokinesis"/>
    <property type="evidence" value="ECO:0007669"/>
    <property type="project" value="UniProtKB-UniRule"/>
</dbReference>
<evidence type="ECO:0000256" key="2">
    <source>
        <dbReference type="ARBA" id="ARBA00022741"/>
    </source>
</evidence>
<reference evidence="8 9" key="1">
    <citation type="journal article" date="2016" name="Nat. Commun.">
        <title>Thousands of microbial genomes shed light on interconnected biogeochemical processes in an aquifer system.</title>
        <authorList>
            <person name="Anantharaman K."/>
            <person name="Brown C.T."/>
            <person name="Hug L.A."/>
            <person name="Sharon I."/>
            <person name="Castelle C.J."/>
            <person name="Probst A.J."/>
            <person name="Thomas B.C."/>
            <person name="Singh A."/>
            <person name="Wilkins M.J."/>
            <person name="Karaoz U."/>
            <person name="Brodie E.L."/>
            <person name="Williams K.H."/>
            <person name="Hubbard S.S."/>
            <person name="Banfield J.F."/>
        </authorList>
    </citation>
    <scope>NUCLEOTIDE SEQUENCE [LARGE SCALE GENOMIC DNA]</scope>
</reference>
<dbReference type="GO" id="GO:0051258">
    <property type="term" value="P:protein polymerization"/>
    <property type="evidence" value="ECO:0007669"/>
    <property type="project" value="UniProtKB-UniRule"/>
</dbReference>
<feature type="binding site" evidence="4">
    <location>
        <begin position="111"/>
        <end position="113"/>
    </location>
    <ligand>
        <name>GTP</name>
        <dbReference type="ChEBI" id="CHEBI:37565"/>
    </ligand>
</feature>
<keyword evidence="3 4" id="KW-0342">GTP-binding</keyword>
<dbReference type="SMART" id="SM00865">
    <property type="entry name" value="Tubulin_C"/>
    <property type="match status" value="1"/>
</dbReference>
<dbReference type="GO" id="GO:0032153">
    <property type="term" value="C:cell division site"/>
    <property type="evidence" value="ECO:0007669"/>
    <property type="project" value="UniProtKB-UniRule"/>
</dbReference>
<dbReference type="EMBL" id="MFKM01000007">
    <property type="protein sequence ID" value="OGG43690.1"/>
    <property type="molecule type" value="Genomic_DNA"/>
</dbReference>
<dbReference type="GO" id="GO:0005737">
    <property type="term" value="C:cytoplasm"/>
    <property type="evidence" value="ECO:0007669"/>
    <property type="project" value="UniProtKB-SubCell"/>
</dbReference>
<dbReference type="HAMAP" id="MF_00909">
    <property type="entry name" value="FtsZ"/>
    <property type="match status" value="1"/>
</dbReference>
<dbReference type="InterPro" id="IPR018316">
    <property type="entry name" value="Tubulin/FtsZ_2-layer-sand-dom"/>
</dbReference>
<evidence type="ECO:0000259" key="7">
    <source>
        <dbReference type="SMART" id="SM00865"/>
    </source>
</evidence>
<keyword evidence="4 8" id="KW-0132">Cell division</keyword>
<comment type="subcellular location">
    <subcellularLocation>
        <location evidence="4">Cytoplasm</location>
    </subcellularLocation>
    <text evidence="4">Assembles at midcell at the inner surface of the cytoplasmic membrane.</text>
</comment>
<comment type="caution">
    <text evidence="4">Lacks conserved residue(s) required for the propagation of feature annotation.</text>
</comment>
<comment type="caution">
    <text evidence="8">The sequence shown here is derived from an EMBL/GenBank/DDBJ whole genome shotgun (WGS) entry which is preliminary data.</text>
</comment>
<evidence type="ECO:0000256" key="4">
    <source>
        <dbReference type="HAMAP-Rule" id="MF_00909"/>
    </source>
</evidence>
<keyword evidence="4" id="KW-0131">Cell cycle</keyword>
<dbReference type="CDD" id="cd02201">
    <property type="entry name" value="FtsZ_type1"/>
    <property type="match status" value="1"/>
</dbReference>
<proteinExistence type="inferred from homology"/>
<dbReference type="InterPro" id="IPR037103">
    <property type="entry name" value="Tubulin/FtsZ-like_C"/>
</dbReference>
<comment type="similarity">
    <text evidence="1 4">Belongs to the FtsZ family.</text>
</comment>
<keyword evidence="4" id="KW-0717">Septation</keyword>
<dbReference type="Pfam" id="PF12327">
    <property type="entry name" value="FtsZ_C"/>
    <property type="match status" value="1"/>
</dbReference>
<dbReference type="Pfam" id="PF00091">
    <property type="entry name" value="Tubulin"/>
    <property type="match status" value="1"/>
</dbReference>
<feature type="binding site" evidence="4">
    <location>
        <position position="142"/>
    </location>
    <ligand>
        <name>GTP</name>
        <dbReference type="ChEBI" id="CHEBI:37565"/>
    </ligand>
</feature>
<dbReference type="Proteomes" id="UP000176633">
    <property type="component" value="Unassembled WGS sequence"/>
</dbReference>
<dbReference type="InterPro" id="IPR000158">
    <property type="entry name" value="Cell_div_FtsZ"/>
</dbReference>
<feature type="domain" description="Tubulin/FtsZ 2-layer sandwich" evidence="7">
    <location>
        <begin position="210"/>
        <end position="328"/>
    </location>
</feature>
<feature type="domain" description="Tubulin/FtsZ GTPase" evidence="6">
    <location>
        <begin position="15"/>
        <end position="208"/>
    </location>
</feature>
<dbReference type="InterPro" id="IPR036525">
    <property type="entry name" value="Tubulin/FtsZ_GTPase_sf"/>
</dbReference>
<feature type="binding site" evidence="4">
    <location>
        <position position="190"/>
    </location>
    <ligand>
        <name>GTP</name>
        <dbReference type="ChEBI" id="CHEBI:37565"/>
    </ligand>
</feature>
<dbReference type="GO" id="GO:0000917">
    <property type="term" value="P:division septum assembly"/>
    <property type="evidence" value="ECO:0007669"/>
    <property type="project" value="UniProtKB-KW"/>
</dbReference>
<protein>
    <recommendedName>
        <fullName evidence="4 5">Cell division protein FtsZ</fullName>
    </recommendedName>
</protein>
<dbReference type="InterPro" id="IPR003008">
    <property type="entry name" value="Tubulin_FtsZ_GTPase"/>
</dbReference>
<dbReference type="STRING" id="1798473.A3G50_00800"/>
<dbReference type="FunFam" id="3.40.50.1440:FF:000001">
    <property type="entry name" value="Cell division protein FtsZ"/>
    <property type="match status" value="1"/>
</dbReference>
<dbReference type="SUPFAM" id="SSF52490">
    <property type="entry name" value="Tubulin nucleotide-binding domain-like"/>
    <property type="match status" value="1"/>
</dbReference>
<dbReference type="AlphaFoldDB" id="A0A1F6C3D7"/>
<comment type="subunit">
    <text evidence="4">Homodimer. Polymerizes to form a dynamic ring structure in a strictly GTP-dependent manner. Interacts directly with several other division proteins.</text>
</comment>
<dbReference type="Gene3D" id="3.30.1330.20">
    <property type="entry name" value="Tubulin/FtsZ, C-terminal domain"/>
    <property type="match status" value="1"/>
</dbReference>
<gene>
    <name evidence="4" type="primary">ftsZ</name>
    <name evidence="8" type="ORF">A3G50_00800</name>
</gene>
<dbReference type="InterPro" id="IPR045061">
    <property type="entry name" value="FtsZ/CetZ"/>
</dbReference>
<organism evidence="8 9">
    <name type="scientific">Candidatus Jorgensenbacteria bacterium RIFCSPLOWO2_12_FULL_42_11</name>
    <dbReference type="NCBI Taxonomy" id="1798473"/>
    <lineage>
        <taxon>Bacteria</taxon>
        <taxon>Candidatus Joergenseniibacteriota</taxon>
    </lineage>
</organism>
<evidence type="ECO:0000256" key="1">
    <source>
        <dbReference type="ARBA" id="ARBA00009690"/>
    </source>
</evidence>
<evidence type="ECO:0000313" key="8">
    <source>
        <dbReference type="EMBL" id="OGG43690.1"/>
    </source>
</evidence>
<dbReference type="NCBIfam" id="TIGR00065">
    <property type="entry name" value="ftsZ"/>
    <property type="match status" value="1"/>
</dbReference>
<dbReference type="PRINTS" id="PR00423">
    <property type="entry name" value="CELLDVISFTSZ"/>
</dbReference>